<dbReference type="Gene3D" id="6.10.250.690">
    <property type="match status" value="1"/>
</dbReference>
<organism evidence="12 13">
    <name type="scientific">Rubrivirga marina</name>
    <dbReference type="NCBI Taxonomy" id="1196024"/>
    <lineage>
        <taxon>Bacteria</taxon>
        <taxon>Pseudomonadati</taxon>
        <taxon>Rhodothermota</taxon>
        <taxon>Rhodothermia</taxon>
        <taxon>Rhodothermales</taxon>
        <taxon>Rubricoccaceae</taxon>
        <taxon>Rubrivirga</taxon>
    </lineage>
</organism>
<evidence type="ECO:0000256" key="1">
    <source>
        <dbReference type="ARBA" id="ARBA00013332"/>
    </source>
</evidence>
<dbReference type="RefSeq" id="WP_095512407.1">
    <property type="nucleotide sequence ID" value="NZ_MQWD01000001.1"/>
</dbReference>
<dbReference type="InterPro" id="IPR001867">
    <property type="entry name" value="OmpR/PhoB-type_DNA-bd"/>
</dbReference>
<evidence type="ECO:0000256" key="9">
    <source>
        <dbReference type="PROSITE-ProRule" id="PRU01091"/>
    </source>
</evidence>
<dbReference type="PANTHER" id="PTHR48111:SF4">
    <property type="entry name" value="DNA-BINDING DUAL TRANSCRIPTIONAL REGULATOR OMPR"/>
    <property type="match status" value="1"/>
</dbReference>
<keyword evidence="4" id="KW-0805">Transcription regulation</keyword>
<dbReference type="Gene3D" id="1.10.10.10">
    <property type="entry name" value="Winged helix-like DNA-binding domain superfamily/Winged helix DNA-binding domain"/>
    <property type="match status" value="1"/>
</dbReference>
<dbReference type="PANTHER" id="PTHR48111">
    <property type="entry name" value="REGULATOR OF RPOS"/>
    <property type="match status" value="1"/>
</dbReference>
<evidence type="ECO:0000256" key="4">
    <source>
        <dbReference type="ARBA" id="ARBA00023015"/>
    </source>
</evidence>
<dbReference type="GO" id="GO:0006355">
    <property type="term" value="P:regulation of DNA-templated transcription"/>
    <property type="evidence" value="ECO:0007669"/>
    <property type="project" value="InterPro"/>
</dbReference>
<proteinExistence type="predicted"/>
<dbReference type="CDD" id="cd17574">
    <property type="entry name" value="REC_OmpR"/>
    <property type="match status" value="1"/>
</dbReference>
<dbReference type="SUPFAM" id="SSF52172">
    <property type="entry name" value="CheY-like"/>
    <property type="match status" value="1"/>
</dbReference>
<keyword evidence="13" id="KW-1185">Reference proteome</keyword>
<dbReference type="GO" id="GO:0000156">
    <property type="term" value="F:phosphorelay response regulator activity"/>
    <property type="evidence" value="ECO:0007669"/>
    <property type="project" value="TreeGrafter"/>
</dbReference>
<feature type="domain" description="Response regulatory" evidence="10">
    <location>
        <begin position="5"/>
        <end position="119"/>
    </location>
</feature>
<dbReference type="OrthoDB" id="9790442at2"/>
<dbReference type="GO" id="GO:0032993">
    <property type="term" value="C:protein-DNA complex"/>
    <property type="evidence" value="ECO:0007669"/>
    <property type="project" value="TreeGrafter"/>
</dbReference>
<feature type="modified residue" description="4-aspartylphosphate" evidence="8">
    <location>
        <position position="54"/>
    </location>
</feature>
<protein>
    <recommendedName>
        <fullName evidence="1">Phosphate regulon transcriptional regulatory protein PhoB</fullName>
    </recommendedName>
</protein>
<evidence type="ECO:0000256" key="5">
    <source>
        <dbReference type="ARBA" id="ARBA00023125"/>
    </source>
</evidence>
<evidence type="ECO:0000313" key="12">
    <source>
        <dbReference type="EMBL" id="PAP78793.1"/>
    </source>
</evidence>
<evidence type="ECO:0000259" key="11">
    <source>
        <dbReference type="PROSITE" id="PS51755"/>
    </source>
</evidence>
<keyword evidence="6" id="KW-0804">Transcription</keyword>
<evidence type="ECO:0000259" key="10">
    <source>
        <dbReference type="PROSITE" id="PS50110"/>
    </source>
</evidence>
<name>A0A271J5T8_9BACT</name>
<gene>
    <name evidence="12" type="ORF">BSZ37_14845</name>
</gene>
<dbReference type="Gene3D" id="3.40.50.2300">
    <property type="match status" value="1"/>
</dbReference>
<dbReference type="InterPro" id="IPR001789">
    <property type="entry name" value="Sig_transdc_resp-reg_receiver"/>
</dbReference>
<dbReference type="InterPro" id="IPR036388">
    <property type="entry name" value="WH-like_DNA-bd_sf"/>
</dbReference>
<keyword evidence="5 9" id="KW-0238">DNA-binding</keyword>
<reference evidence="12 13" key="1">
    <citation type="submission" date="2016-11" db="EMBL/GenBank/DDBJ databases">
        <title>Study of marine rhodopsin-containing bacteria.</title>
        <authorList>
            <person name="Yoshizawa S."/>
            <person name="Kumagai Y."/>
            <person name="Kogure K."/>
        </authorList>
    </citation>
    <scope>NUCLEOTIDE SEQUENCE [LARGE SCALE GENOMIC DNA]</scope>
    <source>
        <strain evidence="12 13">SAORIC-28</strain>
    </source>
</reference>
<evidence type="ECO:0000313" key="13">
    <source>
        <dbReference type="Proteomes" id="UP000216339"/>
    </source>
</evidence>
<dbReference type="Pfam" id="PF00486">
    <property type="entry name" value="Trans_reg_C"/>
    <property type="match status" value="1"/>
</dbReference>
<dbReference type="CDD" id="cd00383">
    <property type="entry name" value="trans_reg_C"/>
    <property type="match status" value="1"/>
</dbReference>
<dbReference type="GO" id="GO:0000976">
    <property type="term" value="F:transcription cis-regulatory region binding"/>
    <property type="evidence" value="ECO:0007669"/>
    <property type="project" value="TreeGrafter"/>
</dbReference>
<comment type="function">
    <text evidence="7">This protein is a positive regulator for the phosphate regulon. Transcription of this operon is positively regulated by PhoB and PhoR when phosphate is limited.</text>
</comment>
<keyword evidence="3" id="KW-0902">Two-component regulatory system</keyword>
<feature type="domain" description="OmpR/PhoB-type" evidence="11">
    <location>
        <begin position="138"/>
        <end position="237"/>
    </location>
</feature>
<dbReference type="SMART" id="SM00448">
    <property type="entry name" value="REC"/>
    <property type="match status" value="1"/>
</dbReference>
<evidence type="ECO:0000256" key="6">
    <source>
        <dbReference type="ARBA" id="ARBA00023163"/>
    </source>
</evidence>
<comment type="caution">
    <text evidence="12">The sequence shown here is derived from an EMBL/GenBank/DDBJ whole genome shotgun (WGS) entry which is preliminary data.</text>
</comment>
<feature type="DNA-binding region" description="OmpR/PhoB-type" evidence="9">
    <location>
        <begin position="138"/>
        <end position="237"/>
    </location>
</feature>
<dbReference type="Pfam" id="PF00072">
    <property type="entry name" value="Response_reg"/>
    <property type="match status" value="1"/>
</dbReference>
<dbReference type="PROSITE" id="PS50110">
    <property type="entry name" value="RESPONSE_REGULATORY"/>
    <property type="match status" value="1"/>
</dbReference>
<dbReference type="SMART" id="SM00862">
    <property type="entry name" value="Trans_reg_C"/>
    <property type="match status" value="1"/>
</dbReference>
<dbReference type="InterPro" id="IPR011006">
    <property type="entry name" value="CheY-like_superfamily"/>
</dbReference>
<evidence type="ECO:0000256" key="2">
    <source>
        <dbReference type="ARBA" id="ARBA00022553"/>
    </source>
</evidence>
<keyword evidence="2 8" id="KW-0597">Phosphoprotein</keyword>
<dbReference type="EMBL" id="MQWD01000001">
    <property type="protein sequence ID" value="PAP78793.1"/>
    <property type="molecule type" value="Genomic_DNA"/>
</dbReference>
<dbReference type="Proteomes" id="UP000216339">
    <property type="component" value="Unassembled WGS sequence"/>
</dbReference>
<accession>A0A271J5T8</accession>
<dbReference type="AlphaFoldDB" id="A0A271J5T8"/>
<dbReference type="FunFam" id="3.40.50.2300:FF:000001">
    <property type="entry name" value="DNA-binding response regulator PhoB"/>
    <property type="match status" value="1"/>
</dbReference>
<evidence type="ECO:0000256" key="8">
    <source>
        <dbReference type="PROSITE-ProRule" id="PRU00169"/>
    </source>
</evidence>
<evidence type="ECO:0000256" key="7">
    <source>
        <dbReference type="ARBA" id="ARBA00024735"/>
    </source>
</evidence>
<dbReference type="InterPro" id="IPR039420">
    <property type="entry name" value="WalR-like"/>
</dbReference>
<dbReference type="PROSITE" id="PS51755">
    <property type="entry name" value="OMPR_PHOB"/>
    <property type="match status" value="1"/>
</dbReference>
<sequence length="240" mass="26655">MSPASLLVVEDDDDLRQTLARRLSDAGYEVATAATGPDALDAVAKAVPDLVVLDVMLPGLDGIEVCRRLRADHPLLYILMLTARADELDRVVGLEVGADDYVTKPFSLQEVVARIRAALRRVRTVREQMASGPSSDADEPITAGDLAIDPVRREVTVAGEPVHLTVREFDLLLFLAQHPDRPFTRSQLLQKIWDISYEGYDRTIDSHVQRLRAKIEADPGDPQHVRTVWGVGYKFRGDDH</sequence>
<dbReference type="FunFam" id="1.10.10.10:FF:000018">
    <property type="entry name" value="DNA-binding response regulator ResD"/>
    <property type="match status" value="1"/>
</dbReference>
<evidence type="ECO:0000256" key="3">
    <source>
        <dbReference type="ARBA" id="ARBA00023012"/>
    </source>
</evidence>
<dbReference type="GO" id="GO:0005829">
    <property type="term" value="C:cytosol"/>
    <property type="evidence" value="ECO:0007669"/>
    <property type="project" value="TreeGrafter"/>
</dbReference>